<evidence type="ECO:0000256" key="1">
    <source>
        <dbReference type="ARBA" id="ARBA00004123"/>
    </source>
</evidence>
<proteinExistence type="inferred from homology"/>
<dbReference type="InterPro" id="IPR013783">
    <property type="entry name" value="Ig-like_fold"/>
</dbReference>
<dbReference type="InterPro" id="IPR036179">
    <property type="entry name" value="Ig-like_dom_sf"/>
</dbReference>
<comment type="subcellular location">
    <subcellularLocation>
        <location evidence="2">Cytoplasm</location>
    </subcellularLocation>
    <subcellularLocation>
        <location evidence="1">Nucleus</location>
    </subcellularLocation>
</comment>
<evidence type="ECO:0000256" key="4">
    <source>
        <dbReference type="ARBA" id="ARBA00022490"/>
    </source>
</evidence>
<dbReference type="PROSITE" id="PS50835">
    <property type="entry name" value="IG_LIKE"/>
    <property type="match status" value="1"/>
</dbReference>
<dbReference type="GO" id="GO:0005737">
    <property type="term" value="C:cytoplasm"/>
    <property type="evidence" value="ECO:0007669"/>
    <property type="project" value="UniProtKB-SubCell"/>
</dbReference>
<dbReference type="InterPro" id="IPR007110">
    <property type="entry name" value="Ig-like_dom"/>
</dbReference>
<dbReference type="PANTHER" id="PTHR14340:SF9">
    <property type="entry name" value="FIBRONECTIN TYPE-III DOMAIN-CONTAINING PROTEIN"/>
    <property type="match status" value="1"/>
</dbReference>
<evidence type="ECO:0000259" key="10">
    <source>
        <dbReference type="PROSITE" id="PS50853"/>
    </source>
</evidence>
<dbReference type="GO" id="GO:0005634">
    <property type="term" value="C:nucleus"/>
    <property type="evidence" value="ECO:0007669"/>
    <property type="project" value="UniProtKB-SubCell"/>
</dbReference>
<organism evidence="11 12">
    <name type="scientific">Ridgeia piscesae</name>
    <name type="common">Tubeworm</name>
    <dbReference type="NCBI Taxonomy" id="27915"/>
    <lineage>
        <taxon>Eukaryota</taxon>
        <taxon>Metazoa</taxon>
        <taxon>Spiralia</taxon>
        <taxon>Lophotrochozoa</taxon>
        <taxon>Annelida</taxon>
        <taxon>Polychaeta</taxon>
        <taxon>Sedentaria</taxon>
        <taxon>Canalipalpata</taxon>
        <taxon>Sabellida</taxon>
        <taxon>Siboglinidae</taxon>
        <taxon>Ridgeia</taxon>
    </lineage>
</organism>
<dbReference type="PROSITE" id="PS50853">
    <property type="entry name" value="FN3"/>
    <property type="match status" value="1"/>
</dbReference>
<dbReference type="CDD" id="cd00063">
    <property type="entry name" value="FN3"/>
    <property type="match status" value="1"/>
</dbReference>
<evidence type="ECO:0000313" key="11">
    <source>
        <dbReference type="EMBL" id="KAK2140179.1"/>
    </source>
</evidence>
<dbReference type="PRINTS" id="PR00014">
    <property type="entry name" value="FNTYPEIII"/>
</dbReference>
<dbReference type="InterPro" id="IPR003961">
    <property type="entry name" value="FN3_dom"/>
</dbReference>
<evidence type="ECO:0000256" key="3">
    <source>
        <dbReference type="ARBA" id="ARBA00006692"/>
    </source>
</evidence>
<keyword evidence="4" id="KW-0963">Cytoplasm</keyword>
<dbReference type="InterPro" id="IPR013098">
    <property type="entry name" value="Ig_I-set"/>
</dbReference>
<keyword evidence="6" id="KW-1015">Disulfide bond</keyword>
<accession>A0AAD9IT21</accession>
<dbReference type="Pfam" id="PF00041">
    <property type="entry name" value="fn3"/>
    <property type="match status" value="1"/>
</dbReference>
<dbReference type="FunFam" id="2.60.40.10:FF:000003">
    <property type="entry name" value="Titin isoform E"/>
    <property type="match status" value="1"/>
</dbReference>
<dbReference type="FunFam" id="2.60.40.10:FF:000050">
    <property type="entry name" value="Titin isoform B"/>
    <property type="match status" value="1"/>
</dbReference>
<protein>
    <recommendedName>
        <fullName evidence="13">Titin</fullName>
    </recommendedName>
</protein>
<gene>
    <name evidence="11" type="ORF">NP493_5930g00000</name>
</gene>
<reference evidence="11" key="1">
    <citation type="journal article" date="2023" name="Mol. Biol. Evol.">
        <title>Third-Generation Sequencing Reveals the Adaptive Role of the Epigenome in Three Deep-Sea Polychaetes.</title>
        <authorList>
            <person name="Perez M."/>
            <person name="Aroh O."/>
            <person name="Sun Y."/>
            <person name="Lan Y."/>
            <person name="Juniper S.K."/>
            <person name="Young C.R."/>
            <person name="Angers B."/>
            <person name="Qian P.Y."/>
        </authorList>
    </citation>
    <scope>NUCLEOTIDE SEQUENCE</scope>
    <source>
        <strain evidence="11">R07B-5</strain>
    </source>
</reference>
<evidence type="ECO:0000256" key="5">
    <source>
        <dbReference type="ARBA" id="ARBA00022737"/>
    </source>
</evidence>
<dbReference type="SUPFAM" id="SSF49265">
    <property type="entry name" value="Fibronectin type III"/>
    <property type="match status" value="1"/>
</dbReference>
<feature type="domain" description="Fibronectin type-III" evidence="10">
    <location>
        <begin position="201"/>
        <end position="294"/>
    </location>
</feature>
<sequence>MIINVPYTPRYRSVAGPEQILQQEHIEFVRPLKDVRVTKLPTSVTFECEVSKPRLSPQWFKDEQPIRSSRKYDITSEGCVHTLVLKNVETMDEADYTVRVKSIKSTANLCIQGYAGAEGRPVDIRRNTYSSNPQPKVTWQFNSGPVPITRNLTVDTIRNMTSLCIGHAQAKNAGKYSVSLENPYGKETLTLKVVVLCRPGAPQDFAVTSVAENHVTLKWSPPESDGGREITGYIVEKRDPHRRGYTQVGRTGACEFKVTRLVAGNEYVFQVSAENQVGVGEPAELSHGVVAKSPFGECTYQSRDVEESLRT</sequence>
<keyword evidence="5" id="KW-0677">Repeat</keyword>
<evidence type="ECO:0000256" key="2">
    <source>
        <dbReference type="ARBA" id="ARBA00004496"/>
    </source>
</evidence>
<keyword evidence="8" id="KW-0393">Immunoglobulin domain</keyword>
<comment type="similarity">
    <text evidence="3">Belongs to the protein kinase superfamily. CAMK Ser/Thr protein kinase family.</text>
</comment>
<dbReference type="Pfam" id="PF07679">
    <property type="entry name" value="I-set"/>
    <property type="match status" value="2"/>
</dbReference>
<keyword evidence="7" id="KW-0539">Nucleus</keyword>
<dbReference type="Proteomes" id="UP001209878">
    <property type="component" value="Unassembled WGS sequence"/>
</dbReference>
<dbReference type="SUPFAM" id="SSF48726">
    <property type="entry name" value="Immunoglobulin"/>
    <property type="match status" value="2"/>
</dbReference>
<keyword evidence="12" id="KW-1185">Reference proteome</keyword>
<dbReference type="InterPro" id="IPR036116">
    <property type="entry name" value="FN3_sf"/>
</dbReference>
<comment type="caution">
    <text evidence="11">The sequence shown here is derived from an EMBL/GenBank/DDBJ whole genome shotgun (WGS) entry which is preliminary data.</text>
</comment>
<dbReference type="PANTHER" id="PTHR14340">
    <property type="entry name" value="MICROFIBRIL-ASSOCIATED GLYCOPROTEIN 3"/>
    <property type="match status" value="1"/>
</dbReference>
<dbReference type="SMART" id="SM00060">
    <property type="entry name" value="FN3"/>
    <property type="match status" value="1"/>
</dbReference>
<feature type="domain" description="Ig-like" evidence="9">
    <location>
        <begin position="17"/>
        <end position="110"/>
    </location>
</feature>
<dbReference type="Gene3D" id="2.60.40.10">
    <property type="entry name" value="Immunoglobulins"/>
    <property type="match status" value="3"/>
</dbReference>
<evidence type="ECO:0000256" key="8">
    <source>
        <dbReference type="ARBA" id="ARBA00023319"/>
    </source>
</evidence>
<evidence type="ECO:0000256" key="6">
    <source>
        <dbReference type="ARBA" id="ARBA00023157"/>
    </source>
</evidence>
<evidence type="ECO:0000313" key="12">
    <source>
        <dbReference type="Proteomes" id="UP001209878"/>
    </source>
</evidence>
<dbReference type="AlphaFoldDB" id="A0AAD9IT21"/>
<evidence type="ECO:0000256" key="7">
    <source>
        <dbReference type="ARBA" id="ARBA00023242"/>
    </source>
</evidence>
<evidence type="ECO:0000259" key="9">
    <source>
        <dbReference type="PROSITE" id="PS50835"/>
    </source>
</evidence>
<evidence type="ECO:0008006" key="13">
    <source>
        <dbReference type="Google" id="ProtNLM"/>
    </source>
</evidence>
<name>A0AAD9IT21_RIDPI</name>
<dbReference type="EMBL" id="JAODUO010005921">
    <property type="protein sequence ID" value="KAK2140179.1"/>
    <property type="molecule type" value="Genomic_DNA"/>
</dbReference>